<dbReference type="Proteomes" id="UP000019149">
    <property type="component" value="Unassembled WGS sequence"/>
</dbReference>
<dbReference type="RefSeq" id="XP_024349467.1">
    <property type="nucleotide sequence ID" value="XM_024496155.1"/>
</dbReference>
<sequence>MRGFSGPVSQSSAHAANPTALLQGATTAHPARVVSQNVAQLMQCFIRDSQPLSWGRFPDYILVVPLERLAYMDLAPPDIYHGAPARLRMGPLLRCLFECFSTEALIA</sequence>
<reference evidence="1 2" key="1">
    <citation type="journal article" date="2013" name="Nat. Genet.">
        <title>The genome of the hydatid tapeworm Echinococcus granulosus.</title>
        <authorList>
            <person name="Zheng H."/>
            <person name="Zhang W."/>
            <person name="Zhang L."/>
            <person name="Zhang Z."/>
            <person name="Li J."/>
            <person name="Lu G."/>
            <person name="Zhu Y."/>
            <person name="Wang Y."/>
            <person name="Huang Y."/>
            <person name="Liu J."/>
            <person name="Kang H."/>
            <person name="Chen J."/>
            <person name="Wang L."/>
            <person name="Chen A."/>
            <person name="Yu S."/>
            <person name="Gao Z."/>
            <person name="Jin L."/>
            <person name="Gu W."/>
            <person name="Wang Z."/>
            <person name="Zhao L."/>
            <person name="Shi B."/>
            <person name="Wen H."/>
            <person name="Lin R."/>
            <person name="Jones M.K."/>
            <person name="Brejova B."/>
            <person name="Vinar T."/>
            <person name="Zhao G."/>
            <person name="McManus D.P."/>
            <person name="Chen Z."/>
            <person name="Zhou Y."/>
            <person name="Wang S."/>
        </authorList>
    </citation>
    <scope>NUCLEOTIDE SEQUENCE [LARGE SCALE GENOMIC DNA]</scope>
</reference>
<protein>
    <submittedName>
        <fullName evidence="1">Uncharacterized protein</fullName>
    </submittedName>
</protein>
<evidence type="ECO:0000313" key="1">
    <source>
        <dbReference type="EMBL" id="EUB58271.1"/>
    </source>
</evidence>
<name>W6UC88_ECHGR</name>
<dbReference type="AlphaFoldDB" id="W6UC88"/>
<dbReference type="CTD" id="36342621"/>
<gene>
    <name evidence="1" type="ORF">EGR_06906</name>
</gene>
<dbReference type="OrthoDB" id="10534288at2759"/>
<dbReference type="GeneID" id="36342621"/>
<accession>W6UC88</accession>
<dbReference type="EMBL" id="APAU02000065">
    <property type="protein sequence ID" value="EUB58271.1"/>
    <property type="molecule type" value="Genomic_DNA"/>
</dbReference>
<proteinExistence type="predicted"/>
<keyword evidence="2" id="KW-1185">Reference proteome</keyword>
<dbReference type="KEGG" id="egl:EGR_06906"/>
<organism evidence="1 2">
    <name type="scientific">Echinococcus granulosus</name>
    <name type="common">Hydatid tapeworm</name>
    <dbReference type="NCBI Taxonomy" id="6210"/>
    <lineage>
        <taxon>Eukaryota</taxon>
        <taxon>Metazoa</taxon>
        <taxon>Spiralia</taxon>
        <taxon>Lophotrochozoa</taxon>
        <taxon>Platyhelminthes</taxon>
        <taxon>Cestoda</taxon>
        <taxon>Eucestoda</taxon>
        <taxon>Cyclophyllidea</taxon>
        <taxon>Taeniidae</taxon>
        <taxon>Echinococcus</taxon>
        <taxon>Echinococcus granulosus group</taxon>
    </lineage>
</organism>
<dbReference type="STRING" id="6210.W6UC88"/>
<evidence type="ECO:0000313" key="2">
    <source>
        <dbReference type="Proteomes" id="UP000019149"/>
    </source>
</evidence>
<comment type="caution">
    <text evidence="1">The sequence shown here is derived from an EMBL/GenBank/DDBJ whole genome shotgun (WGS) entry which is preliminary data.</text>
</comment>